<keyword evidence="2" id="KW-0812">Transmembrane</keyword>
<feature type="compositionally biased region" description="Polar residues" evidence="1">
    <location>
        <begin position="407"/>
        <end position="417"/>
    </location>
</feature>
<gene>
    <name evidence="3" type="ORF">DEO23_10095</name>
</gene>
<accession>A0A2U2RJV0</accession>
<evidence type="ECO:0000313" key="3">
    <source>
        <dbReference type="EMBL" id="PWH06147.1"/>
    </source>
</evidence>
<dbReference type="EMBL" id="QFKX01000003">
    <property type="protein sequence ID" value="PWH06147.1"/>
    <property type="molecule type" value="Genomic_DNA"/>
</dbReference>
<organism evidence="3 4">
    <name type="scientific">Brachybacterium endophyticum</name>
    <dbReference type="NCBI Taxonomy" id="2182385"/>
    <lineage>
        <taxon>Bacteria</taxon>
        <taxon>Bacillati</taxon>
        <taxon>Actinomycetota</taxon>
        <taxon>Actinomycetes</taxon>
        <taxon>Micrococcales</taxon>
        <taxon>Dermabacteraceae</taxon>
        <taxon>Brachybacterium</taxon>
    </lineage>
</organism>
<protein>
    <recommendedName>
        <fullName evidence="5">Polysaccharide biosynthesis protein</fullName>
    </recommendedName>
</protein>
<keyword evidence="4" id="KW-1185">Reference proteome</keyword>
<feature type="transmembrane region" description="Helical" evidence="2">
    <location>
        <begin position="265"/>
        <end position="285"/>
    </location>
</feature>
<feature type="transmembrane region" description="Helical" evidence="2">
    <location>
        <begin position="75"/>
        <end position="96"/>
    </location>
</feature>
<feature type="transmembrane region" description="Helical" evidence="2">
    <location>
        <begin position="360"/>
        <end position="377"/>
    </location>
</feature>
<evidence type="ECO:0000256" key="1">
    <source>
        <dbReference type="SAM" id="MobiDB-lite"/>
    </source>
</evidence>
<evidence type="ECO:0000256" key="2">
    <source>
        <dbReference type="SAM" id="Phobius"/>
    </source>
</evidence>
<dbReference type="OrthoDB" id="4793908at2"/>
<name>A0A2U2RJV0_9MICO</name>
<feature type="transmembrane region" description="Helical" evidence="2">
    <location>
        <begin position="134"/>
        <end position="154"/>
    </location>
</feature>
<evidence type="ECO:0000313" key="4">
    <source>
        <dbReference type="Proteomes" id="UP000245590"/>
    </source>
</evidence>
<feature type="region of interest" description="Disordered" evidence="1">
    <location>
        <begin position="382"/>
        <end position="417"/>
    </location>
</feature>
<sequence>MRGLSYLWLMAGQIASIAVIQLVPMLTLSVSGYALYSAVYLGFAASVAITYATISDVWARILRRIDPTPGLVHMFQAALTSMATASGALVGVVVGVSTASLTLGLAAAAATALAVYRSGVGYRMIAAGRMRRCGIADVTGAATSAVVAVLLLVADAYSPLTALLCWAVSALVASLVLAVAPRASLSSTRAWVRTNKRDIVLLTGESAIKTTESVGTPYLVGIFGGVLALALHRAASSLTYPVRLVVDMLRARIISGAIGGTMRTLLIISAIGAVEGACVAAGLAVLGRWSVLGPDTIIVQMAPHALAVGAWVWTTSMPSFIQFAGRGGFSGRRLIVRRILHTVIIIVITVGGVLTVGTASVIWFAALAELIAAPLWIPSRTDRRRATSAEPSDPSRPFPPTPGAGHTASQRSGGHTA</sequence>
<keyword evidence="2" id="KW-1133">Transmembrane helix</keyword>
<feature type="transmembrane region" description="Helical" evidence="2">
    <location>
        <begin position="33"/>
        <end position="54"/>
    </location>
</feature>
<feature type="transmembrane region" description="Helical" evidence="2">
    <location>
        <begin position="160"/>
        <end position="180"/>
    </location>
</feature>
<dbReference type="Proteomes" id="UP000245590">
    <property type="component" value="Unassembled WGS sequence"/>
</dbReference>
<evidence type="ECO:0008006" key="5">
    <source>
        <dbReference type="Google" id="ProtNLM"/>
    </source>
</evidence>
<feature type="transmembrane region" description="Helical" evidence="2">
    <location>
        <begin position="102"/>
        <end position="122"/>
    </location>
</feature>
<reference evidence="3 4" key="1">
    <citation type="submission" date="2018-05" db="EMBL/GenBank/DDBJ databases">
        <title>Brachybacterium sp. M1HQ-2T, whole genome shotgun sequence.</title>
        <authorList>
            <person name="Tuo L."/>
        </authorList>
    </citation>
    <scope>NUCLEOTIDE SEQUENCE [LARGE SCALE GENOMIC DNA]</scope>
    <source>
        <strain evidence="3 4">M1HQ-2</strain>
    </source>
</reference>
<proteinExistence type="predicted"/>
<feature type="transmembrane region" description="Helical" evidence="2">
    <location>
        <begin position="297"/>
        <end position="314"/>
    </location>
</feature>
<feature type="transmembrane region" description="Helical" evidence="2">
    <location>
        <begin position="335"/>
        <end position="354"/>
    </location>
</feature>
<dbReference type="RefSeq" id="WP_109275894.1">
    <property type="nucleotide sequence ID" value="NZ_QFKX01000003.1"/>
</dbReference>
<comment type="caution">
    <text evidence="3">The sequence shown here is derived from an EMBL/GenBank/DDBJ whole genome shotgun (WGS) entry which is preliminary data.</text>
</comment>
<dbReference type="AlphaFoldDB" id="A0A2U2RJV0"/>
<feature type="transmembrane region" description="Helical" evidence="2">
    <location>
        <begin position="7"/>
        <end position="27"/>
    </location>
</feature>
<keyword evidence="2" id="KW-0472">Membrane</keyword>